<dbReference type="VEuPathDB" id="TrichDB:TVAGG3_0864090"/>
<proteinExistence type="predicted"/>
<keyword evidence="3" id="KW-1185">Reference proteome</keyword>
<dbReference type="VEuPathDB" id="TrichDB:TVAG_275800"/>
<dbReference type="AlphaFoldDB" id="A2EYF3"/>
<sequence length="170" mass="19210">MLFTFISLCKSANEQACWRNTTGEDMCPVCVSRTGAKCGYCAWTSSCDAGDESGPFKTQCAEGWIFPKTTCTHEMCLKSTRADKCRHPCTWNKRFSKCVLPRDMKKDSEAEIKAMERRDFVARLIYALVVVFIAFAILVYLYGCYYNRKPLYSQIPGMNEGISLDDLPAA</sequence>
<organism evidence="2 3">
    <name type="scientific">Trichomonas vaginalis (strain ATCC PRA-98 / G3)</name>
    <dbReference type="NCBI Taxonomy" id="412133"/>
    <lineage>
        <taxon>Eukaryota</taxon>
        <taxon>Metamonada</taxon>
        <taxon>Parabasalia</taxon>
        <taxon>Trichomonadida</taxon>
        <taxon>Trichomonadidae</taxon>
        <taxon>Trichomonas</taxon>
    </lineage>
</organism>
<evidence type="ECO:0000313" key="2">
    <source>
        <dbReference type="EMBL" id="EAY02306.1"/>
    </source>
</evidence>
<feature type="transmembrane region" description="Helical" evidence="1">
    <location>
        <begin position="124"/>
        <end position="143"/>
    </location>
</feature>
<dbReference type="Proteomes" id="UP000001542">
    <property type="component" value="Unassembled WGS sequence"/>
</dbReference>
<reference evidence="2" key="1">
    <citation type="submission" date="2006-10" db="EMBL/GenBank/DDBJ databases">
        <authorList>
            <person name="Amadeo P."/>
            <person name="Zhao Q."/>
            <person name="Wortman J."/>
            <person name="Fraser-Liggett C."/>
            <person name="Carlton J."/>
        </authorList>
    </citation>
    <scope>NUCLEOTIDE SEQUENCE</scope>
    <source>
        <strain evidence="2">G3</strain>
    </source>
</reference>
<dbReference type="EMBL" id="DS113540">
    <property type="protein sequence ID" value="EAY02306.1"/>
    <property type="molecule type" value="Genomic_DNA"/>
</dbReference>
<evidence type="ECO:0000313" key="3">
    <source>
        <dbReference type="Proteomes" id="UP000001542"/>
    </source>
</evidence>
<protein>
    <submittedName>
        <fullName evidence="2">Uncharacterized protein</fullName>
    </submittedName>
</protein>
<keyword evidence="1" id="KW-0472">Membrane</keyword>
<dbReference type="InParanoid" id="A2EYF3"/>
<name>A2EYF3_TRIV3</name>
<reference evidence="2" key="2">
    <citation type="journal article" date="2007" name="Science">
        <title>Draft genome sequence of the sexually transmitted pathogen Trichomonas vaginalis.</title>
        <authorList>
            <person name="Carlton J.M."/>
            <person name="Hirt R.P."/>
            <person name="Silva J.C."/>
            <person name="Delcher A.L."/>
            <person name="Schatz M."/>
            <person name="Zhao Q."/>
            <person name="Wortman J.R."/>
            <person name="Bidwell S.L."/>
            <person name="Alsmark U.C.M."/>
            <person name="Besteiro S."/>
            <person name="Sicheritz-Ponten T."/>
            <person name="Noel C.J."/>
            <person name="Dacks J.B."/>
            <person name="Foster P.G."/>
            <person name="Simillion C."/>
            <person name="Van de Peer Y."/>
            <person name="Miranda-Saavedra D."/>
            <person name="Barton G.J."/>
            <person name="Westrop G.D."/>
            <person name="Mueller S."/>
            <person name="Dessi D."/>
            <person name="Fiori P.L."/>
            <person name="Ren Q."/>
            <person name="Paulsen I."/>
            <person name="Zhang H."/>
            <person name="Bastida-Corcuera F.D."/>
            <person name="Simoes-Barbosa A."/>
            <person name="Brown M.T."/>
            <person name="Hayes R.D."/>
            <person name="Mukherjee M."/>
            <person name="Okumura C.Y."/>
            <person name="Schneider R."/>
            <person name="Smith A.J."/>
            <person name="Vanacova S."/>
            <person name="Villalvazo M."/>
            <person name="Haas B.J."/>
            <person name="Pertea M."/>
            <person name="Feldblyum T.V."/>
            <person name="Utterback T.R."/>
            <person name="Shu C.L."/>
            <person name="Osoegawa K."/>
            <person name="de Jong P.J."/>
            <person name="Hrdy I."/>
            <person name="Horvathova L."/>
            <person name="Zubacova Z."/>
            <person name="Dolezal P."/>
            <person name="Malik S.B."/>
            <person name="Logsdon J.M. Jr."/>
            <person name="Henze K."/>
            <person name="Gupta A."/>
            <person name="Wang C.C."/>
            <person name="Dunne R.L."/>
            <person name="Upcroft J.A."/>
            <person name="Upcroft P."/>
            <person name="White O."/>
            <person name="Salzberg S.L."/>
            <person name="Tang P."/>
            <person name="Chiu C.-H."/>
            <person name="Lee Y.-S."/>
            <person name="Embley T.M."/>
            <person name="Coombs G.H."/>
            <person name="Mottram J.C."/>
            <person name="Tachezy J."/>
            <person name="Fraser-Liggett C.M."/>
            <person name="Johnson P.J."/>
        </authorList>
    </citation>
    <scope>NUCLEOTIDE SEQUENCE [LARGE SCALE GENOMIC DNA]</scope>
    <source>
        <strain evidence="2">G3</strain>
    </source>
</reference>
<accession>A2EYF3</accession>
<keyword evidence="1" id="KW-0812">Transmembrane</keyword>
<dbReference type="RefSeq" id="XP_001314621.1">
    <property type="nucleotide sequence ID" value="XM_001314591.1"/>
</dbReference>
<gene>
    <name evidence="2" type="ORF">TVAG_275800</name>
</gene>
<evidence type="ECO:0000256" key="1">
    <source>
        <dbReference type="SAM" id="Phobius"/>
    </source>
</evidence>
<keyword evidence="1" id="KW-1133">Transmembrane helix</keyword>
<dbReference type="KEGG" id="tva:4760143"/>